<evidence type="ECO:0000313" key="3">
    <source>
        <dbReference type="EMBL" id="NIA69223.1"/>
    </source>
</evidence>
<keyword evidence="1" id="KW-0560">Oxidoreductase</keyword>
<evidence type="ECO:0000256" key="1">
    <source>
        <dbReference type="ARBA" id="ARBA00023002"/>
    </source>
</evidence>
<dbReference type="InterPro" id="IPR036188">
    <property type="entry name" value="FAD/NAD-bd_sf"/>
</dbReference>
<dbReference type="PANTHER" id="PTHR42949">
    <property type="entry name" value="ANAEROBIC GLYCEROL-3-PHOSPHATE DEHYDROGENASE SUBUNIT B"/>
    <property type="match status" value="1"/>
</dbReference>
<dbReference type="AlphaFoldDB" id="A0A967K6G0"/>
<dbReference type="Pfam" id="PF07992">
    <property type="entry name" value="Pyr_redox_2"/>
    <property type="match status" value="1"/>
</dbReference>
<proteinExistence type="predicted"/>
<dbReference type="PANTHER" id="PTHR42949:SF3">
    <property type="entry name" value="ANAEROBIC GLYCEROL-3-PHOSPHATE DEHYDROGENASE SUBUNIT B"/>
    <property type="match status" value="1"/>
</dbReference>
<dbReference type="PRINTS" id="PR00368">
    <property type="entry name" value="FADPNR"/>
</dbReference>
<dbReference type="InterPro" id="IPR051691">
    <property type="entry name" value="Metab_Enz_Cyan_OpOx_G3PDH"/>
</dbReference>
<gene>
    <name evidence="3" type="ORF">HBA54_11540</name>
</gene>
<name>A0A967K6G0_9PROT</name>
<comment type="caution">
    <text evidence="3">The sequence shown here is derived from an EMBL/GenBank/DDBJ whole genome shotgun (WGS) entry which is preliminary data.</text>
</comment>
<protein>
    <submittedName>
        <fullName evidence="3">FAD-dependent oxidoreductase</fullName>
    </submittedName>
</protein>
<dbReference type="InterPro" id="IPR023753">
    <property type="entry name" value="FAD/NAD-binding_dom"/>
</dbReference>
<evidence type="ECO:0000313" key="4">
    <source>
        <dbReference type="Proteomes" id="UP000761264"/>
    </source>
</evidence>
<reference evidence="3" key="1">
    <citation type="submission" date="2020-03" db="EMBL/GenBank/DDBJ databases">
        <title>Genome of Pelagibius litoralis DSM 21314T.</title>
        <authorList>
            <person name="Wang G."/>
        </authorList>
    </citation>
    <scope>NUCLEOTIDE SEQUENCE</scope>
    <source>
        <strain evidence="3">DSM 21314</strain>
    </source>
</reference>
<dbReference type="RefSeq" id="WP_167224568.1">
    <property type="nucleotide sequence ID" value="NZ_JAAQPH010000007.1"/>
</dbReference>
<dbReference type="GO" id="GO:0016491">
    <property type="term" value="F:oxidoreductase activity"/>
    <property type="evidence" value="ECO:0007669"/>
    <property type="project" value="UniProtKB-KW"/>
</dbReference>
<dbReference type="Gene3D" id="3.50.50.60">
    <property type="entry name" value="FAD/NAD(P)-binding domain"/>
    <property type="match status" value="2"/>
</dbReference>
<evidence type="ECO:0000259" key="2">
    <source>
        <dbReference type="Pfam" id="PF07992"/>
    </source>
</evidence>
<dbReference type="SUPFAM" id="SSF51905">
    <property type="entry name" value="FAD/NAD(P)-binding domain"/>
    <property type="match status" value="2"/>
</dbReference>
<dbReference type="EMBL" id="JAAQPH010000007">
    <property type="protein sequence ID" value="NIA69223.1"/>
    <property type="molecule type" value="Genomic_DNA"/>
</dbReference>
<accession>A0A967K6G0</accession>
<dbReference type="Proteomes" id="UP000761264">
    <property type="component" value="Unassembled WGS sequence"/>
</dbReference>
<feature type="domain" description="FAD/NAD(P)-binding" evidence="2">
    <location>
        <begin position="15"/>
        <end position="302"/>
    </location>
</feature>
<keyword evidence="4" id="KW-1185">Reference proteome</keyword>
<dbReference type="PRINTS" id="PR00469">
    <property type="entry name" value="PNDRDTASEII"/>
</dbReference>
<sequence>MTGGPEGAGLPAGCDVAIVGAGPAGLGAAVRLKALGIDAVVLDREAEAGGIPRHCGHYPFGMREFHRVLKGPDYARRLVEEAQAAGVRLFPQTTVVALEKGPRLIVATPAGKAALQAKRVLLATGVRERSRAGRLVGGNRPFGVISTGALQQLVYLKGARPFLRPVIVGSELVSFSAILTCRHAGIQPVAMVEANDRVTAWWFAAGLARLTAVPLHMKTKVMRVLGRDLVEGVEVRDAAGRERSIEADGVIFTGQFLPEVPLLRAAGLVLDPGSGGPAVDQFGRCSDPAVFAAGNLLRPVETAGWSWREGVFAAGMIARSLAGHLPDAAANVQIRPRDGSAIRFVMPQRLALSVVEGAMASAQIRVTRPLRGTLVARQNGKTLWSGRIASRPERRLLLPLQPLVAQAVAGTIEVGLSDEF</sequence>
<organism evidence="3 4">
    <name type="scientific">Pelagibius litoralis</name>
    <dbReference type="NCBI Taxonomy" id="374515"/>
    <lineage>
        <taxon>Bacteria</taxon>
        <taxon>Pseudomonadati</taxon>
        <taxon>Pseudomonadota</taxon>
        <taxon>Alphaproteobacteria</taxon>
        <taxon>Rhodospirillales</taxon>
        <taxon>Rhodovibrionaceae</taxon>
        <taxon>Pelagibius</taxon>
    </lineage>
</organism>